<organism evidence="7 8">
    <name type="scientific">Brooklawnia propionicigenes</name>
    <dbReference type="NCBI Taxonomy" id="3041175"/>
    <lineage>
        <taxon>Bacteria</taxon>
        <taxon>Bacillati</taxon>
        <taxon>Actinomycetota</taxon>
        <taxon>Actinomycetes</taxon>
        <taxon>Propionibacteriales</taxon>
        <taxon>Propionibacteriaceae</taxon>
        <taxon>Brooklawnia</taxon>
    </lineage>
</organism>
<dbReference type="InterPro" id="IPR039538">
    <property type="entry name" value="BetI_C"/>
</dbReference>
<dbReference type="GO" id="GO:0003677">
    <property type="term" value="F:DNA binding"/>
    <property type="evidence" value="ECO:0007669"/>
    <property type="project" value="UniProtKB-UniRule"/>
</dbReference>
<feature type="DNA-binding region" description="H-T-H motif" evidence="5">
    <location>
        <begin position="27"/>
        <end position="46"/>
    </location>
</feature>
<gene>
    <name evidence="7" type="ORF">brsh051_17630</name>
</gene>
<dbReference type="InterPro" id="IPR036271">
    <property type="entry name" value="Tet_transcr_reg_TetR-rel_C_sf"/>
</dbReference>
<dbReference type="Proteomes" id="UP001431656">
    <property type="component" value="Chromosome"/>
</dbReference>
<dbReference type="PROSITE" id="PS50977">
    <property type="entry name" value="HTH_TETR_2"/>
    <property type="match status" value="1"/>
</dbReference>
<dbReference type="RefSeq" id="WP_286264151.1">
    <property type="nucleotide sequence ID" value="NZ_AP028056.1"/>
</dbReference>
<dbReference type="AlphaFoldDB" id="A0AAN0KA75"/>
<evidence type="ECO:0000313" key="8">
    <source>
        <dbReference type="Proteomes" id="UP001431656"/>
    </source>
</evidence>
<dbReference type="KEGG" id="broo:brsh051_17630"/>
<dbReference type="Pfam" id="PF00440">
    <property type="entry name" value="TetR_N"/>
    <property type="match status" value="1"/>
</dbReference>
<keyword evidence="3 5" id="KW-0238">DNA-binding</keyword>
<evidence type="ECO:0000256" key="4">
    <source>
        <dbReference type="ARBA" id="ARBA00023163"/>
    </source>
</evidence>
<sequence>MDLSPRQAEFADAALRLVARDGLSAVTFRSLAAEAGMSLGAVQKAFPSKEQLLRAMFGRLRETASLPALGEPGRPTLRDWFVALMVTVLPLDAPRRAAELQGAAFVERAPFDAEIGMAVAASDQELRAAFASLVRRAQAEAEVPASIDPDATAWAVLAFMQGMASQLTYDPVAEEAVRDQCRLIVDALLHGSQAGEHDEPASP</sequence>
<evidence type="ECO:0000256" key="5">
    <source>
        <dbReference type="PROSITE-ProRule" id="PRU00335"/>
    </source>
</evidence>
<dbReference type="Pfam" id="PF13977">
    <property type="entry name" value="TetR_C_6"/>
    <property type="match status" value="1"/>
</dbReference>
<dbReference type="InterPro" id="IPR001647">
    <property type="entry name" value="HTH_TetR"/>
</dbReference>
<dbReference type="SUPFAM" id="SSF48498">
    <property type="entry name" value="Tetracyclin repressor-like, C-terminal domain"/>
    <property type="match status" value="1"/>
</dbReference>
<dbReference type="PANTHER" id="PTHR47506:SF1">
    <property type="entry name" value="HTH-TYPE TRANSCRIPTIONAL REGULATOR YJDC"/>
    <property type="match status" value="1"/>
</dbReference>
<keyword evidence="8" id="KW-1185">Reference proteome</keyword>
<dbReference type="Gene3D" id="1.10.357.10">
    <property type="entry name" value="Tetracycline Repressor, domain 2"/>
    <property type="match status" value="1"/>
</dbReference>
<keyword evidence="1" id="KW-0678">Repressor</keyword>
<evidence type="ECO:0000259" key="6">
    <source>
        <dbReference type="PROSITE" id="PS50977"/>
    </source>
</evidence>
<dbReference type="SUPFAM" id="SSF46689">
    <property type="entry name" value="Homeodomain-like"/>
    <property type="match status" value="1"/>
</dbReference>
<proteinExistence type="predicted"/>
<evidence type="ECO:0000256" key="2">
    <source>
        <dbReference type="ARBA" id="ARBA00023015"/>
    </source>
</evidence>
<dbReference type="PANTHER" id="PTHR47506">
    <property type="entry name" value="TRANSCRIPTIONAL REGULATORY PROTEIN"/>
    <property type="match status" value="1"/>
</dbReference>
<protein>
    <submittedName>
        <fullName evidence="7">TetR/AcrR family transcriptional regulator</fullName>
    </submittedName>
</protein>
<dbReference type="EMBL" id="AP028056">
    <property type="protein sequence ID" value="BEH02482.1"/>
    <property type="molecule type" value="Genomic_DNA"/>
</dbReference>
<reference evidence="7" key="1">
    <citation type="journal article" date="2024" name="Int. J. Syst. Evol. Microbiol.">
        <title>Brooklawnia propionicigenes sp. nov., a facultatively anaerobic, propionate-producing bacterium isolated from a methanogenic reactor treating waste from cattle farms.</title>
        <authorList>
            <person name="Akita Y."/>
            <person name="Ueki A."/>
            <person name="Tonouchi A."/>
            <person name="Sugawara Y."/>
            <person name="Honma S."/>
            <person name="Kaku N."/>
            <person name="Ueki K."/>
        </authorList>
    </citation>
    <scope>NUCLEOTIDE SEQUENCE</scope>
    <source>
        <strain evidence="7">SH051</strain>
    </source>
</reference>
<evidence type="ECO:0000256" key="1">
    <source>
        <dbReference type="ARBA" id="ARBA00022491"/>
    </source>
</evidence>
<accession>A0AAN0KA75</accession>
<keyword evidence="2" id="KW-0805">Transcription regulation</keyword>
<name>A0AAN0KA75_9ACTN</name>
<evidence type="ECO:0000313" key="7">
    <source>
        <dbReference type="EMBL" id="BEH02482.1"/>
    </source>
</evidence>
<evidence type="ECO:0000256" key="3">
    <source>
        <dbReference type="ARBA" id="ARBA00023125"/>
    </source>
</evidence>
<feature type="domain" description="HTH tetR-type" evidence="6">
    <location>
        <begin position="4"/>
        <end position="64"/>
    </location>
</feature>
<dbReference type="InterPro" id="IPR009057">
    <property type="entry name" value="Homeodomain-like_sf"/>
</dbReference>
<keyword evidence="4" id="KW-0804">Transcription</keyword>